<reference evidence="3" key="1">
    <citation type="submission" date="2017-05" db="EMBL/GenBank/DDBJ databases">
        <title>Physiological properties and genetic analysis related to exopolysaccharide production of fresh-water unicellular cyanobacterium Aphanothece sacrum, Suizenji Nori, that has been cultured as a food source in Japan.</title>
        <authorList>
            <person name="Kanesaki Y."/>
            <person name="Yoshikawa S."/>
            <person name="Ohki K."/>
        </authorList>
    </citation>
    <scope>NUCLEOTIDE SEQUENCE [LARGE SCALE GENOMIC DNA]</scope>
    <source>
        <strain evidence="3">FPU1</strain>
    </source>
</reference>
<dbReference type="AlphaFoldDB" id="A0A401IEX2"/>
<dbReference type="Pfam" id="PF13767">
    <property type="entry name" value="DUF4168"/>
    <property type="match status" value="1"/>
</dbReference>
<accession>A0A401IEX2</accession>
<name>A0A401IEX2_APHSA</name>
<evidence type="ECO:0000313" key="2">
    <source>
        <dbReference type="EMBL" id="GBF79832.1"/>
    </source>
</evidence>
<gene>
    <name evidence="2" type="ORF">AsFPU1_1232</name>
</gene>
<keyword evidence="3" id="KW-1185">Reference proteome</keyword>
<organism evidence="2 3">
    <name type="scientific">Aphanothece sacrum FPU1</name>
    <dbReference type="NCBI Taxonomy" id="1920663"/>
    <lineage>
        <taxon>Bacteria</taxon>
        <taxon>Bacillati</taxon>
        <taxon>Cyanobacteriota</taxon>
        <taxon>Cyanophyceae</taxon>
        <taxon>Oscillatoriophycideae</taxon>
        <taxon>Chroococcales</taxon>
        <taxon>Aphanothecaceae</taxon>
        <taxon>Aphanothece</taxon>
    </lineage>
</organism>
<comment type="caution">
    <text evidence="2">The sequence shown here is derived from an EMBL/GenBank/DDBJ whole genome shotgun (WGS) entry which is preliminary data.</text>
</comment>
<evidence type="ECO:0000313" key="3">
    <source>
        <dbReference type="Proteomes" id="UP000287247"/>
    </source>
</evidence>
<dbReference type="EMBL" id="BDQK01000005">
    <property type="protein sequence ID" value="GBF79832.1"/>
    <property type="molecule type" value="Genomic_DNA"/>
</dbReference>
<dbReference type="Proteomes" id="UP000287247">
    <property type="component" value="Unassembled WGS sequence"/>
</dbReference>
<sequence>MASLLAVIGILNGCNVVRIFPGQPSPPTLDITQTDIKNYAKTVLKIESQRKIAYQKIEQIMGDRPPEIVCDRPNTLKQLPTDAQKVAVEFCNYSKKIAQESGLTSSQFNQMTEKAQKDETLKKQIQNAMIQVRQAK</sequence>
<dbReference type="InterPro" id="IPR025433">
    <property type="entry name" value="DUF4168"/>
</dbReference>
<evidence type="ECO:0000259" key="1">
    <source>
        <dbReference type="Pfam" id="PF13767"/>
    </source>
</evidence>
<feature type="domain" description="DUF4168" evidence="1">
    <location>
        <begin position="33"/>
        <end position="125"/>
    </location>
</feature>
<proteinExistence type="predicted"/>
<protein>
    <recommendedName>
        <fullName evidence="1">DUF4168 domain-containing protein</fullName>
    </recommendedName>
</protein>